<dbReference type="GO" id="GO:0006429">
    <property type="term" value="P:leucyl-tRNA aminoacylation"/>
    <property type="evidence" value="ECO:0007669"/>
    <property type="project" value="UniProtKB-UniRule"/>
</dbReference>
<dbReference type="FunFam" id="1.10.730.10:FF:000011">
    <property type="entry name" value="Leucine--tRNA ligase chloroplastic/mitochondrial"/>
    <property type="match status" value="1"/>
</dbReference>
<dbReference type="InterPro" id="IPR002302">
    <property type="entry name" value="Leu-tRNA-ligase"/>
</dbReference>
<dbReference type="PRINTS" id="PR00985">
    <property type="entry name" value="TRNASYNTHLEU"/>
</dbReference>
<sequence length="860" mass="96859">MDAQYKPHETERDAQQFWEKNQCFKAVEDTNREKFYCLSMFPYPSGKLHMGHVRNYTIGDVVSRFQRMRGKNVLQPMGWDAFGMPAENAAIQNRVPPAKWTFDNIDYMRRQLKALGFAYDWDREFATCDADYYRWEQWFFTKLVEKGLVYKKMAAVNWDPVDQTVLANEQVIDGRGWRSGALVERKEIPLWFLKITDYAEELLADLDKVDWPEQVKTMQRNWIGKSKGVEMDFDIADHNGDAFEPLRIYTTRPDTLMGVTYMAVAAGHPLARKAAEDNPPLADFLEECNRVGTSEAELATVEKKGMDTGYQAVHPISGRRVPVYVANFVLMEYGTGAVMAVPGHDQRDWEFATKYGLPIEAVITDENGQVPDLSQGAHLEYGALIHSGEFDGLDFQAAFDAIAARLEEQGHGEVKTNFRLRDWGVARQRYWGAPIPVKYGPEGQTVPLTDDELPVELPMEVTVDASGSPLKKMPAFYDLGDGWTRETDTFDTFMESSWYYARFCCADNKDAMLDERGDYWLPVDLYIGGIEHAILHLLYARFFHKLMRDFGLVNSDEPFQQLLTQGMVIAETFYRPTANGGKEWFNPADVEVKRDEKGRPVSAALIQDGQPVEMGGIEKMSKSKNNGVDPQAMIDRFGADTVRLFMMFAAPPEQSLEWSDSGVEGAHRFLKRLWRLAAEHLEAGTPGTLDANALDDDQKALRRKTHETISKASDDIGRRTTFNTAIAAVMELSNAIARFDDTTPQGLAVAREAVEACVLLLAPITPHACHALWRELGHDEPVIDATWPKTDEAALTKDSIELVVQVNGKLRARLDVPADADKSAIEAQAMAAENVQRHLEGKTVRKVIVVPGKLVNIVVS</sequence>
<dbReference type="CDD" id="cd00812">
    <property type="entry name" value="LeuRS_core"/>
    <property type="match status" value="1"/>
</dbReference>
<accession>S2KSZ2</accession>
<evidence type="ECO:0000313" key="16">
    <source>
        <dbReference type="Proteomes" id="UP000014463"/>
    </source>
</evidence>
<dbReference type="GO" id="GO:0004823">
    <property type="term" value="F:leucine-tRNA ligase activity"/>
    <property type="evidence" value="ECO:0007669"/>
    <property type="project" value="UniProtKB-UniRule"/>
</dbReference>
<dbReference type="Gene3D" id="3.10.20.590">
    <property type="match status" value="1"/>
</dbReference>
<dbReference type="EC" id="6.1.1.4" evidence="9"/>
<dbReference type="FunFam" id="3.40.50.620:FF:000003">
    <property type="entry name" value="Leucine--tRNA ligase"/>
    <property type="match status" value="1"/>
</dbReference>
<keyword evidence="3 9" id="KW-0436">Ligase</keyword>
<dbReference type="PROSITE" id="PS00178">
    <property type="entry name" value="AA_TRNA_LIGASE_I"/>
    <property type="match status" value="1"/>
</dbReference>
<dbReference type="Pfam" id="PF00133">
    <property type="entry name" value="tRNA-synt_1"/>
    <property type="match status" value="2"/>
</dbReference>
<dbReference type="Pfam" id="PF08264">
    <property type="entry name" value="Anticodon_1"/>
    <property type="match status" value="1"/>
</dbReference>
<evidence type="ECO:0000256" key="5">
    <source>
        <dbReference type="ARBA" id="ARBA00022840"/>
    </source>
</evidence>
<keyword evidence="2 9" id="KW-0963">Cytoplasm</keyword>
<gene>
    <name evidence="9 15" type="primary">leuS</name>
    <name evidence="15" type="ORF">L861_19095</name>
</gene>
<dbReference type="Proteomes" id="UP000014463">
    <property type="component" value="Unassembled WGS sequence"/>
</dbReference>
<feature type="domain" description="Aminoacyl-tRNA synthetase class Ia" evidence="11">
    <location>
        <begin position="618"/>
        <end position="658"/>
    </location>
</feature>
<evidence type="ECO:0000313" key="15">
    <source>
        <dbReference type="EMBL" id="EPC03643.1"/>
    </source>
</evidence>
<keyword evidence="6 9" id="KW-0648">Protein biosynthesis</keyword>
<evidence type="ECO:0000256" key="9">
    <source>
        <dbReference type="HAMAP-Rule" id="MF_00049"/>
    </source>
</evidence>
<dbReference type="SUPFAM" id="SSF52374">
    <property type="entry name" value="Nucleotidylyl transferase"/>
    <property type="match status" value="1"/>
</dbReference>
<dbReference type="Gene3D" id="1.10.730.10">
    <property type="entry name" value="Isoleucyl-tRNA Synthetase, Domain 1"/>
    <property type="match status" value="1"/>
</dbReference>
<keyword evidence="4 9" id="KW-0547">Nucleotide-binding</keyword>
<keyword evidence="16" id="KW-1185">Reference proteome</keyword>
<dbReference type="GO" id="GO:0005829">
    <property type="term" value="C:cytosol"/>
    <property type="evidence" value="ECO:0007669"/>
    <property type="project" value="TreeGrafter"/>
</dbReference>
<evidence type="ECO:0000256" key="6">
    <source>
        <dbReference type="ARBA" id="ARBA00022917"/>
    </source>
</evidence>
<dbReference type="PANTHER" id="PTHR43740">
    <property type="entry name" value="LEUCYL-TRNA SYNTHETASE"/>
    <property type="match status" value="1"/>
</dbReference>
<dbReference type="InterPro" id="IPR025709">
    <property type="entry name" value="Leu_tRNA-synth_edit"/>
</dbReference>
<comment type="subcellular location">
    <subcellularLocation>
        <location evidence="9">Cytoplasm</location>
    </subcellularLocation>
</comment>
<organism evidence="15 16">
    <name type="scientific">Litchfieldella anticariensis (strain DSM 16096 / CECT 5854 / CIP 108499 / LMG 22089 / FP35)</name>
    <name type="common">Halomonas anticariensis</name>
    <dbReference type="NCBI Taxonomy" id="1121939"/>
    <lineage>
        <taxon>Bacteria</taxon>
        <taxon>Pseudomonadati</taxon>
        <taxon>Pseudomonadota</taxon>
        <taxon>Gammaproteobacteria</taxon>
        <taxon>Oceanospirillales</taxon>
        <taxon>Halomonadaceae</taxon>
        <taxon>Litchfieldella</taxon>
    </lineage>
</organism>
<evidence type="ECO:0000256" key="10">
    <source>
        <dbReference type="RuleBase" id="RU363035"/>
    </source>
</evidence>
<feature type="binding site" evidence="9">
    <location>
        <position position="622"/>
    </location>
    <ligand>
        <name>ATP</name>
        <dbReference type="ChEBI" id="CHEBI:30616"/>
    </ligand>
</feature>
<evidence type="ECO:0000259" key="14">
    <source>
        <dbReference type="Pfam" id="PF13603"/>
    </source>
</evidence>
<dbReference type="EMBL" id="ASTJ01000012">
    <property type="protein sequence ID" value="EPC03643.1"/>
    <property type="molecule type" value="Genomic_DNA"/>
</dbReference>
<feature type="domain" description="Methionyl/Valyl/Leucyl/Isoleucyl-tRNA synthetase anticodon-binding" evidence="12">
    <location>
        <begin position="699"/>
        <end position="824"/>
    </location>
</feature>
<evidence type="ECO:0000256" key="2">
    <source>
        <dbReference type="ARBA" id="ARBA00022490"/>
    </source>
</evidence>
<evidence type="ECO:0000256" key="3">
    <source>
        <dbReference type="ARBA" id="ARBA00022598"/>
    </source>
</evidence>
<dbReference type="STRING" id="1121939.L861_19095"/>
<comment type="catalytic activity">
    <reaction evidence="8 9">
        <text>tRNA(Leu) + L-leucine + ATP = L-leucyl-tRNA(Leu) + AMP + diphosphate</text>
        <dbReference type="Rhea" id="RHEA:11688"/>
        <dbReference type="Rhea" id="RHEA-COMP:9613"/>
        <dbReference type="Rhea" id="RHEA-COMP:9622"/>
        <dbReference type="ChEBI" id="CHEBI:30616"/>
        <dbReference type="ChEBI" id="CHEBI:33019"/>
        <dbReference type="ChEBI" id="CHEBI:57427"/>
        <dbReference type="ChEBI" id="CHEBI:78442"/>
        <dbReference type="ChEBI" id="CHEBI:78494"/>
        <dbReference type="ChEBI" id="CHEBI:456215"/>
        <dbReference type="EC" id="6.1.1.4"/>
    </reaction>
</comment>
<dbReference type="InterPro" id="IPR001412">
    <property type="entry name" value="aa-tRNA-synth_I_CS"/>
</dbReference>
<dbReference type="FunFam" id="3.10.20.590:FF:000001">
    <property type="entry name" value="Leucine--tRNA ligase"/>
    <property type="match status" value="1"/>
</dbReference>
<evidence type="ECO:0000256" key="7">
    <source>
        <dbReference type="ARBA" id="ARBA00023146"/>
    </source>
</evidence>
<feature type="short sequence motif" description="'HIGH' region" evidence="9">
    <location>
        <begin position="42"/>
        <end position="52"/>
    </location>
</feature>
<feature type="domain" description="Methionyl/Leucyl tRNA synthetase" evidence="13">
    <location>
        <begin position="39"/>
        <end position="171"/>
    </location>
</feature>
<dbReference type="SUPFAM" id="SSF50677">
    <property type="entry name" value="ValRS/IleRS/LeuRS editing domain"/>
    <property type="match status" value="1"/>
</dbReference>
<dbReference type="SUPFAM" id="SSF47323">
    <property type="entry name" value="Anticodon-binding domain of a subclass of class I aminoacyl-tRNA synthetases"/>
    <property type="match status" value="1"/>
</dbReference>
<comment type="caution">
    <text evidence="15">The sequence shown here is derived from an EMBL/GenBank/DDBJ whole genome shotgun (WGS) entry which is preliminary data.</text>
</comment>
<dbReference type="HAMAP" id="MF_00049_B">
    <property type="entry name" value="Leu_tRNA_synth_B"/>
    <property type="match status" value="1"/>
</dbReference>
<evidence type="ECO:0000259" key="13">
    <source>
        <dbReference type="Pfam" id="PF09334"/>
    </source>
</evidence>
<comment type="similarity">
    <text evidence="1 9 10">Belongs to the class-I aminoacyl-tRNA synthetase family.</text>
</comment>
<proteinExistence type="inferred from homology"/>
<dbReference type="CDD" id="cd07958">
    <property type="entry name" value="Anticodon_Ia_Leu_BEm"/>
    <property type="match status" value="1"/>
</dbReference>
<dbReference type="InterPro" id="IPR015413">
    <property type="entry name" value="Methionyl/Leucyl_tRNA_Synth"/>
</dbReference>
<evidence type="ECO:0000259" key="12">
    <source>
        <dbReference type="Pfam" id="PF08264"/>
    </source>
</evidence>
<dbReference type="OrthoDB" id="9810365at2"/>
<dbReference type="Pfam" id="PF13603">
    <property type="entry name" value="tRNA-synt_1_2"/>
    <property type="match status" value="1"/>
</dbReference>
<dbReference type="InterPro" id="IPR014729">
    <property type="entry name" value="Rossmann-like_a/b/a_fold"/>
</dbReference>
<dbReference type="InterPro" id="IPR013155">
    <property type="entry name" value="M/V/L/I-tRNA-synth_anticd-bd"/>
</dbReference>
<name>S2KSZ2_LITA3</name>
<dbReference type="Gene3D" id="2.20.28.290">
    <property type="match status" value="1"/>
</dbReference>
<evidence type="ECO:0000256" key="8">
    <source>
        <dbReference type="ARBA" id="ARBA00047469"/>
    </source>
</evidence>
<dbReference type="InterPro" id="IPR002300">
    <property type="entry name" value="aa-tRNA-synth_Ia"/>
</dbReference>
<evidence type="ECO:0000256" key="4">
    <source>
        <dbReference type="ARBA" id="ARBA00022741"/>
    </source>
</evidence>
<dbReference type="FunFam" id="2.20.28.290:FF:000001">
    <property type="entry name" value="Leucine--tRNA ligase"/>
    <property type="match status" value="1"/>
</dbReference>
<dbReference type="GO" id="GO:0005524">
    <property type="term" value="F:ATP binding"/>
    <property type="evidence" value="ECO:0007669"/>
    <property type="project" value="UniProtKB-UniRule"/>
</dbReference>
<keyword evidence="5 9" id="KW-0067">ATP-binding</keyword>
<protein>
    <recommendedName>
        <fullName evidence="9">Leucine--tRNA ligase</fullName>
        <ecNumber evidence="9">6.1.1.4</ecNumber>
    </recommendedName>
    <alternativeName>
        <fullName evidence="9">Leucyl-tRNA synthetase</fullName>
        <shortName evidence="9">LeuRS</shortName>
    </alternativeName>
</protein>
<dbReference type="PATRIC" id="fig|1121939.11.peg.1267"/>
<dbReference type="GO" id="GO:0002161">
    <property type="term" value="F:aminoacyl-tRNA deacylase activity"/>
    <property type="evidence" value="ECO:0007669"/>
    <property type="project" value="InterPro"/>
</dbReference>
<evidence type="ECO:0000256" key="1">
    <source>
        <dbReference type="ARBA" id="ARBA00005594"/>
    </source>
</evidence>
<dbReference type="InterPro" id="IPR009080">
    <property type="entry name" value="tRNAsynth_Ia_anticodon-bd"/>
</dbReference>
<dbReference type="Gene3D" id="3.40.50.620">
    <property type="entry name" value="HUPs"/>
    <property type="match status" value="2"/>
</dbReference>
<dbReference type="NCBIfam" id="TIGR00396">
    <property type="entry name" value="leuS_bact"/>
    <property type="match status" value="1"/>
</dbReference>
<dbReference type="RefSeq" id="WP_016415764.1">
    <property type="nucleotide sequence ID" value="NZ_AUAB01000021.1"/>
</dbReference>
<feature type="domain" description="Leucyl-tRNA synthetase editing" evidence="14">
    <location>
        <begin position="220"/>
        <end position="406"/>
    </location>
</feature>
<reference evidence="15 16" key="1">
    <citation type="journal article" date="2013" name="Genome Announc.">
        <title>Draft genome sequence of the moderately halophilic gammaproteobacterium Halomonas anticariensis FP35.</title>
        <authorList>
            <person name="Tahrioui A."/>
            <person name="Quesada E."/>
            <person name="Llamas I."/>
        </authorList>
    </citation>
    <scope>NUCLEOTIDE SEQUENCE [LARGE SCALE GENOMIC DNA]</scope>
    <source>
        <strain evidence="16">DSM 16096 / CECT 5854 / LMG 22089 / FP35</strain>
    </source>
</reference>
<dbReference type="eggNOG" id="COG0495">
    <property type="taxonomic scope" value="Bacteria"/>
</dbReference>
<evidence type="ECO:0000259" key="11">
    <source>
        <dbReference type="Pfam" id="PF00133"/>
    </source>
</evidence>
<feature type="short sequence motif" description="'KMSKS' region" evidence="9">
    <location>
        <begin position="619"/>
        <end position="623"/>
    </location>
</feature>
<feature type="domain" description="Aminoacyl-tRNA synthetase class Ia" evidence="11">
    <location>
        <begin position="420"/>
        <end position="571"/>
    </location>
</feature>
<keyword evidence="7 9" id="KW-0030">Aminoacyl-tRNA synthetase</keyword>
<dbReference type="AlphaFoldDB" id="S2KSZ2"/>
<dbReference type="Pfam" id="PF09334">
    <property type="entry name" value="tRNA-synt_1g"/>
    <property type="match status" value="1"/>
</dbReference>
<dbReference type="InterPro" id="IPR009008">
    <property type="entry name" value="Val/Leu/Ile-tRNA-synth_edit"/>
</dbReference>
<dbReference type="PANTHER" id="PTHR43740:SF2">
    <property type="entry name" value="LEUCINE--TRNA LIGASE, MITOCHONDRIAL"/>
    <property type="match status" value="1"/>
</dbReference>